<dbReference type="Pfam" id="PF13715">
    <property type="entry name" value="CarbopepD_reg_2"/>
    <property type="match status" value="1"/>
</dbReference>
<organism evidence="2 3">
    <name type="scientific">Flavobacterium degerlachei</name>
    <dbReference type="NCBI Taxonomy" id="229203"/>
    <lineage>
        <taxon>Bacteria</taxon>
        <taxon>Pseudomonadati</taxon>
        <taxon>Bacteroidota</taxon>
        <taxon>Flavobacteriia</taxon>
        <taxon>Flavobacteriales</taxon>
        <taxon>Flavobacteriaceae</taxon>
        <taxon>Flavobacterium</taxon>
    </lineage>
</organism>
<dbReference type="Proteomes" id="UP000198569">
    <property type="component" value="Unassembled WGS sequence"/>
</dbReference>
<evidence type="ECO:0000313" key="3">
    <source>
        <dbReference type="Proteomes" id="UP000198569"/>
    </source>
</evidence>
<dbReference type="AlphaFoldDB" id="A0A1H2T6E2"/>
<dbReference type="OrthoDB" id="1467339at2"/>
<feature type="signal peptide" evidence="1">
    <location>
        <begin position="1"/>
        <end position="18"/>
    </location>
</feature>
<dbReference type="EMBL" id="FNMV01000002">
    <property type="protein sequence ID" value="SDW39337.1"/>
    <property type="molecule type" value="Genomic_DNA"/>
</dbReference>
<dbReference type="STRING" id="229203.SAMN05444338_102269"/>
<accession>A0A1H2T6E2</accession>
<reference evidence="3" key="1">
    <citation type="submission" date="2016-10" db="EMBL/GenBank/DDBJ databases">
        <authorList>
            <person name="Varghese N."/>
            <person name="Submissions S."/>
        </authorList>
    </citation>
    <scope>NUCLEOTIDE SEQUENCE [LARGE SCALE GENOMIC DNA]</scope>
    <source>
        <strain evidence="3">DSM 15718</strain>
    </source>
</reference>
<keyword evidence="3" id="KW-1185">Reference proteome</keyword>
<sequence length="255" mass="29134">MKYFVVFFFLILSTVASAQDIVPSQKVSGYIYNDNTKSPLINVNIININKVRGARTDSQGYFEIDVQPTDTLHISFLGFQSLRVKVTNDWIKNKVAKIFLTEKAIALEEVVIRPFNLTGYLEVDSKTIPTNENYRYSISGLTHGYEAGEYSPNAFGRVLGSIFNPADMLYNFFGNNPKELKKLKEMKKDDTVRNLLESKFDRETIAVLLGVDKKEIAEILQRCNYSESFIKTANDLQIMDAISGCYEEYKILKKR</sequence>
<dbReference type="Gene3D" id="2.60.40.1120">
    <property type="entry name" value="Carboxypeptidase-like, regulatory domain"/>
    <property type="match status" value="1"/>
</dbReference>
<dbReference type="SUPFAM" id="SSF49464">
    <property type="entry name" value="Carboxypeptidase regulatory domain-like"/>
    <property type="match status" value="1"/>
</dbReference>
<evidence type="ECO:0000256" key="1">
    <source>
        <dbReference type="SAM" id="SignalP"/>
    </source>
</evidence>
<feature type="chain" id="PRO_5011484737" evidence="1">
    <location>
        <begin position="19"/>
        <end position="255"/>
    </location>
</feature>
<protein>
    <submittedName>
        <fullName evidence="2">CarboxypepD_reg-like domain-containing protein</fullName>
    </submittedName>
</protein>
<evidence type="ECO:0000313" key="2">
    <source>
        <dbReference type="EMBL" id="SDW39337.1"/>
    </source>
</evidence>
<keyword evidence="1" id="KW-0732">Signal</keyword>
<proteinExistence type="predicted"/>
<dbReference type="RefSeq" id="WP_091429661.1">
    <property type="nucleotide sequence ID" value="NZ_FNMV01000002.1"/>
</dbReference>
<gene>
    <name evidence="2" type="ORF">SAMN05444338_102269</name>
</gene>
<dbReference type="InterPro" id="IPR008969">
    <property type="entry name" value="CarboxyPept-like_regulatory"/>
</dbReference>
<name>A0A1H2T6E2_9FLAO</name>